<dbReference type="GO" id="GO:0004022">
    <property type="term" value="F:alcohol dehydrogenase (NAD+) activity"/>
    <property type="evidence" value="ECO:0007669"/>
    <property type="project" value="UniProtKB-EC"/>
</dbReference>
<proteinExistence type="inferred from homology"/>
<comment type="catalytic activity">
    <reaction evidence="9">
        <text>S-(hydroxymethyl)glutathione + NADP(+) = S-formylglutathione + NADPH + H(+)</text>
        <dbReference type="Rhea" id="RHEA:19981"/>
        <dbReference type="ChEBI" id="CHEBI:15378"/>
        <dbReference type="ChEBI" id="CHEBI:57688"/>
        <dbReference type="ChEBI" id="CHEBI:57783"/>
        <dbReference type="ChEBI" id="CHEBI:58349"/>
        <dbReference type="ChEBI" id="CHEBI:58758"/>
        <dbReference type="EC" id="1.1.1.284"/>
    </reaction>
</comment>
<evidence type="ECO:0000256" key="13">
    <source>
        <dbReference type="ARBA" id="ARBA00049243"/>
    </source>
</evidence>
<dbReference type="SUPFAM" id="SSF50129">
    <property type="entry name" value="GroES-like"/>
    <property type="match status" value="2"/>
</dbReference>
<dbReference type="AlphaFoldDB" id="A0A1H5Y3F4"/>
<dbReference type="CDD" id="cd08300">
    <property type="entry name" value="alcohol_DH_class_III"/>
    <property type="match status" value="1"/>
</dbReference>
<evidence type="ECO:0000256" key="1">
    <source>
        <dbReference type="ARBA" id="ARBA00001947"/>
    </source>
</evidence>
<dbReference type="PANTHER" id="PTHR43880:SF12">
    <property type="entry name" value="ALCOHOL DEHYDROGENASE CLASS-3"/>
    <property type="match status" value="1"/>
</dbReference>
<dbReference type="EC" id="1.1.1.284" evidence="14"/>
<evidence type="ECO:0000313" key="16">
    <source>
        <dbReference type="Proteomes" id="UP000185739"/>
    </source>
</evidence>
<dbReference type="InterPro" id="IPR013149">
    <property type="entry name" value="ADH-like_C"/>
</dbReference>
<dbReference type="RefSeq" id="WP_075147240.1">
    <property type="nucleotide sequence ID" value="NZ_CP018839.1"/>
</dbReference>
<evidence type="ECO:0000256" key="7">
    <source>
        <dbReference type="ARBA" id="ARBA00023027"/>
    </source>
</evidence>
<dbReference type="GO" id="GO:0005829">
    <property type="term" value="C:cytosol"/>
    <property type="evidence" value="ECO:0007669"/>
    <property type="project" value="TreeGrafter"/>
</dbReference>
<dbReference type="GO" id="GO:0106322">
    <property type="term" value="F:S-(hydroxymethyl)glutathione dehydrogenase (NAD+) activity"/>
    <property type="evidence" value="ECO:0007669"/>
    <property type="project" value="RHEA"/>
</dbReference>
<evidence type="ECO:0000256" key="4">
    <source>
        <dbReference type="ARBA" id="ARBA00022723"/>
    </source>
</evidence>
<evidence type="ECO:0000256" key="11">
    <source>
        <dbReference type="ARBA" id="ARBA00048942"/>
    </source>
</evidence>
<evidence type="ECO:0000256" key="14">
    <source>
        <dbReference type="RuleBase" id="RU362016"/>
    </source>
</evidence>
<dbReference type="InterPro" id="IPR014183">
    <property type="entry name" value="ADH_3"/>
</dbReference>
<comment type="catalytic activity">
    <reaction evidence="10 14">
        <text>S-(hydroxymethyl)glutathione + NAD(+) = S-formylglutathione + NADH + H(+)</text>
        <dbReference type="Rhea" id="RHEA:19985"/>
        <dbReference type="ChEBI" id="CHEBI:15378"/>
        <dbReference type="ChEBI" id="CHEBI:57540"/>
        <dbReference type="ChEBI" id="CHEBI:57688"/>
        <dbReference type="ChEBI" id="CHEBI:57945"/>
        <dbReference type="ChEBI" id="CHEBI:58758"/>
        <dbReference type="EC" id="1.1.1.284"/>
    </reaction>
</comment>
<dbReference type="OrthoDB" id="9770544at2"/>
<dbReference type="EMBL" id="CP018839">
    <property type="protein sequence ID" value="APR03649.1"/>
    <property type="molecule type" value="Genomic_DNA"/>
</dbReference>
<protein>
    <recommendedName>
        <fullName evidence="3 14">S-(hydroxymethyl)glutathione dehydrogenase</fullName>
        <ecNumber evidence="14">1.1.1.284</ecNumber>
    </recommendedName>
</protein>
<evidence type="ECO:0000256" key="8">
    <source>
        <dbReference type="ARBA" id="ARBA00045226"/>
    </source>
</evidence>
<dbReference type="STRING" id="96773.Tchl_0785"/>
<dbReference type="KEGG" id="tcl:Tchl_0785"/>
<dbReference type="GO" id="GO:0106321">
    <property type="term" value="F:S-(hydroxymethyl)glutathione dehydrogenase (NADP+) activity"/>
    <property type="evidence" value="ECO:0007669"/>
    <property type="project" value="RHEA"/>
</dbReference>
<name>A0A1H5Y3F4_9RHOO</name>
<dbReference type="GO" id="GO:0008270">
    <property type="term" value="F:zinc ion binding"/>
    <property type="evidence" value="ECO:0007669"/>
    <property type="project" value="InterPro"/>
</dbReference>
<organism evidence="15 16">
    <name type="scientific">Thauera chlorobenzoica</name>
    <dbReference type="NCBI Taxonomy" id="96773"/>
    <lineage>
        <taxon>Bacteria</taxon>
        <taxon>Pseudomonadati</taxon>
        <taxon>Pseudomonadota</taxon>
        <taxon>Betaproteobacteria</taxon>
        <taxon>Rhodocyclales</taxon>
        <taxon>Zoogloeaceae</taxon>
        <taxon>Thauera</taxon>
    </lineage>
</organism>
<dbReference type="Pfam" id="PF08240">
    <property type="entry name" value="ADH_N"/>
    <property type="match status" value="1"/>
</dbReference>
<dbReference type="Pfam" id="PF00107">
    <property type="entry name" value="ADH_zinc_N"/>
    <property type="match status" value="1"/>
</dbReference>
<dbReference type="Gene3D" id="3.40.50.720">
    <property type="entry name" value="NAD(P)-binding Rossmann-like Domain"/>
    <property type="match status" value="1"/>
</dbReference>
<sequence>MTIKSRAAVAFAANQPLQIVEVDVEPPKKGEVLVRIVASGVCHTDAYTLSGDDPEGVFPAILGHEGGGIVEALGEGVTSLAVGDHVIPLYTAECRECKFCKSGKTNLCQAVRATQGKGLMPDGTTRFSYQGRPIYHYMGTSTFSEYTVVPEIALAKIPGDAPLEKVCLLGCGVTTGIGAVLNTAKVEEGATVAIFGLGGIGLAAIIGATMAKAARILAVDINPGKFEIAKKLGATDFVNPNDHDKPIQDVIVDLTDGGVDYSFECVGNVRLMRAALECCHKGWGESTIIGVAGAGQEISTRPFQLVTGRVWRGSAFGGVRGRTELPAYVQKAQRGEIPLDDFITHTMALEDINRAFELMHEGKSIRSVIHF</sequence>
<comment type="catalytic activity">
    <reaction evidence="13">
        <text>a primary alcohol + NAD(+) = an aldehyde + NADH + H(+)</text>
        <dbReference type="Rhea" id="RHEA:10736"/>
        <dbReference type="ChEBI" id="CHEBI:15378"/>
        <dbReference type="ChEBI" id="CHEBI:15734"/>
        <dbReference type="ChEBI" id="CHEBI:17478"/>
        <dbReference type="ChEBI" id="CHEBI:57540"/>
        <dbReference type="ChEBI" id="CHEBI:57945"/>
        <dbReference type="EC" id="1.1.1.1"/>
    </reaction>
</comment>
<dbReference type="InterPro" id="IPR020843">
    <property type="entry name" value="ER"/>
</dbReference>
<evidence type="ECO:0000256" key="6">
    <source>
        <dbReference type="ARBA" id="ARBA00023002"/>
    </source>
</evidence>
<gene>
    <name evidence="15" type="ORF">Tchl_0785</name>
</gene>
<dbReference type="InterPro" id="IPR002328">
    <property type="entry name" value="ADH_Zn_CS"/>
</dbReference>
<dbReference type="FunFam" id="3.90.180.10:FF:000001">
    <property type="entry name" value="S-(hydroxymethyl)glutathione dehydrogenase"/>
    <property type="match status" value="1"/>
</dbReference>
<comment type="cofactor">
    <cofactor evidence="1 14">
        <name>Zn(2+)</name>
        <dbReference type="ChEBI" id="CHEBI:29105"/>
    </cofactor>
</comment>
<accession>A0A1H5Y3F4</accession>
<reference evidence="15 16" key="1">
    <citation type="submission" date="2016-12" db="EMBL/GenBank/DDBJ databases">
        <title>Complete genome sequence of Thauera chlorobenzoica, a Betaproteobacterium degrading haloaromatics anaerobically to CO2 and halides.</title>
        <authorList>
            <person name="Goris T."/>
            <person name="Mergelsberg M."/>
            <person name="Boll M."/>
        </authorList>
    </citation>
    <scope>NUCLEOTIDE SEQUENCE [LARGE SCALE GENOMIC DNA]</scope>
    <source>
        <strain evidence="15 16">3CB1</strain>
    </source>
</reference>
<comment type="similarity">
    <text evidence="2 14">Belongs to the zinc-containing alcohol dehydrogenase family. Class-III subfamily.</text>
</comment>
<keyword evidence="7 14" id="KW-0520">NAD</keyword>
<dbReference type="FunFam" id="3.40.50.720:FF:000003">
    <property type="entry name" value="S-(hydroxymethyl)glutathione dehydrogenase"/>
    <property type="match status" value="1"/>
</dbReference>
<evidence type="ECO:0000256" key="3">
    <source>
        <dbReference type="ARBA" id="ARBA00021865"/>
    </source>
</evidence>
<dbReference type="InterPro" id="IPR013154">
    <property type="entry name" value="ADH-like_N"/>
</dbReference>
<dbReference type="NCBIfam" id="TIGR02818">
    <property type="entry name" value="adh_III_F_hyde"/>
    <property type="match status" value="1"/>
</dbReference>
<keyword evidence="16" id="KW-1185">Reference proteome</keyword>
<dbReference type="Gene3D" id="3.90.180.10">
    <property type="entry name" value="Medium-chain alcohol dehydrogenases, catalytic domain"/>
    <property type="match status" value="1"/>
</dbReference>
<keyword evidence="4 14" id="KW-0479">Metal-binding</keyword>
<evidence type="ECO:0000256" key="10">
    <source>
        <dbReference type="ARBA" id="ARBA00048110"/>
    </source>
</evidence>
<comment type="catalytic activity">
    <reaction evidence="11">
        <text>S-nitrosoglutathione + NADH + H(+) = S-(hydroxysulfenamide)glutathione + NAD(+)</text>
        <dbReference type="Rhea" id="RHEA:78371"/>
        <dbReference type="ChEBI" id="CHEBI:15378"/>
        <dbReference type="ChEBI" id="CHEBI:57540"/>
        <dbReference type="ChEBI" id="CHEBI:57945"/>
        <dbReference type="ChEBI" id="CHEBI:145544"/>
        <dbReference type="ChEBI" id="CHEBI:229723"/>
    </reaction>
    <physiologicalReaction direction="left-to-right" evidence="11">
        <dbReference type="Rhea" id="RHEA:78372"/>
    </physiologicalReaction>
</comment>
<dbReference type="SUPFAM" id="SSF51735">
    <property type="entry name" value="NAD(P)-binding Rossmann-fold domains"/>
    <property type="match status" value="1"/>
</dbReference>
<dbReference type="PROSITE" id="PS00059">
    <property type="entry name" value="ADH_ZINC"/>
    <property type="match status" value="1"/>
</dbReference>
<comment type="function">
    <text evidence="8">Has high formaldehyde dehydrogenase activity in the presence of glutathione and catalyzes the oxidation of normal alcohols in a reaction that is not GSH-dependent. In addition, hemithiolacetals other than those formed from GSH, including omega-thiol fatty acids, also are substrates. Also acts as a S-nitroso-glutathione reductase by catalyzing the NADH-dependent reduction of S-nitrosoglutathione.</text>
</comment>
<evidence type="ECO:0000256" key="12">
    <source>
        <dbReference type="ARBA" id="ARBA00049164"/>
    </source>
</evidence>
<keyword evidence="5 14" id="KW-0862">Zinc</keyword>
<dbReference type="Proteomes" id="UP000185739">
    <property type="component" value="Chromosome"/>
</dbReference>
<dbReference type="PANTHER" id="PTHR43880">
    <property type="entry name" value="ALCOHOL DEHYDROGENASE"/>
    <property type="match status" value="1"/>
</dbReference>
<dbReference type="SMART" id="SM00829">
    <property type="entry name" value="PKS_ER"/>
    <property type="match status" value="1"/>
</dbReference>
<evidence type="ECO:0000256" key="9">
    <source>
        <dbReference type="ARBA" id="ARBA00047793"/>
    </source>
</evidence>
<keyword evidence="6 14" id="KW-0560">Oxidoreductase</keyword>
<evidence type="ECO:0000256" key="2">
    <source>
        <dbReference type="ARBA" id="ARBA00010902"/>
    </source>
</evidence>
<dbReference type="GO" id="GO:0080007">
    <property type="term" value="F:S-nitrosoglutathione reductase (NADH) activity"/>
    <property type="evidence" value="ECO:0007669"/>
    <property type="project" value="RHEA"/>
</dbReference>
<evidence type="ECO:0000256" key="5">
    <source>
        <dbReference type="ARBA" id="ARBA00022833"/>
    </source>
</evidence>
<evidence type="ECO:0000313" key="15">
    <source>
        <dbReference type="EMBL" id="APR03649.1"/>
    </source>
</evidence>
<comment type="catalytic activity">
    <reaction evidence="12">
        <text>a secondary alcohol + NAD(+) = a ketone + NADH + H(+)</text>
        <dbReference type="Rhea" id="RHEA:10740"/>
        <dbReference type="ChEBI" id="CHEBI:15378"/>
        <dbReference type="ChEBI" id="CHEBI:17087"/>
        <dbReference type="ChEBI" id="CHEBI:35681"/>
        <dbReference type="ChEBI" id="CHEBI:57540"/>
        <dbReference type="ChEBI" id="CHEBI:57945"/>
        <dbReference type="EC" id="1.1.1.1"/>
    </reaction>
</comment>
<dbReference type="InterPro" id="IPR036291">
    <property type="entry name" value="NAD(P)-bd_dom_sf"/>
</dbReference>
<dbReference type="InterPro" id="IPR011032">
    <property type="entry name" value="GroES-like_sf"/>
</dbReference>
<dbReference type="GO" id="GO:0046294">
    <property type="term" value="P:formaldehyde catabolic process"/>
    <property type="evidence" value="ECO:0007669"/>
    <property type="project" value="InterPro"/>
</dbReference>